<name>A0A2C6KVF9_9APIC</name>
<dbReference type="InterPro" id="IPR000210">
    <property type="entry name" value="BTB/POZ_dom"/>
</dbReference>
<feature type="compositionally biased region" description="Acidic residues" evidence="1">
    <location>
        <begin position="134"/>
        <end position="145"/>
    </location>
</feature>
<accession>A0A2C6KVF9</accession>
<reference evidence="3 4" key="1">
    <citation type="journal article" date="2017" name="Int. J. Parasitol.">
        <title>The genome of the protozoan parasite Cystoisospora suis and a reverse vaccinology approach to identify vaccine candidates.</title>
        <authorList>
            <person name="Palmieri N."/>
            <person name="Shrestha A."/>
            <person name="Ruttkowski B."/>
            <person name="Beck T."/>
            <person name="Vogl C."/>
            <person name="Tomley F."/>
            <person name="Blake D.P."/>
            <person name="Joachim A."/>
        </authorList>
    </citation>
    <scope>NUCLEOTIDE SEQUENCE [LARGE SCALE GENOMIC DNA]</scope>
    <source>
        <strain evidence="3 4">Wien I</strain>
    </source>
</reference>
<evidence type="ECO:0000259" key="2">
    <source>
        <dbReference type="SMART" id="SM00225"/>
    </source>
</evidence>
<dbReference type="SMART" id="SM00225">
    <property type="entry name" value="BTB"/>
    <property type="match status" value="1"/>
</dbReference>
<feature type="compositionally biased region" description="Polar residues" evidence="1">
    <location>
        <begin position="13"/>
        <end position="30"/>
    </location>
</feature>
<keyword evidence="3" id="KW-0813">Transport</keyword>
<comment type="caution">
    <text evidence="3">The sequence shown here is derived from an EMBL/GenBank/DDBJ whole genome shotgun (WGS) entry which is preliminary data.</text>
</comment>
<dbReference type="PANTHER" id="PTHR11145">
    <property type="entry name" value="BTB/POZ DOMAIN-CONTAINING ADAPTER FOR CUL3-MEDIATED RHOA DEGRADATION PROTEIN FAMILY MEMBER"/>
    <property type="match status" value="1"/>
</dbReference>
<dbReference type="Pfam" id="PF02214">
    <property type="entry name" value="BTB_2"/>
    <property type="match status" value="1"/>
</dbReference>
<feature type="compositionally biased region" description="Low complexity" evidence="1">
    <location>
        <begin position="45"/>
        <end position="57"/>
    </location>
</feature>
<dbReference type="RefSeq" id="XP_067921813.1">
    <property type="nucleotide sequence ID" value="XM_068066216.1"/>
</dbReference>
<keyword evidence="3" id="KW-0407">Ion channel</keyword>
<dbReference type="GO" id="GO:0034220">
    <property type="term" value="P:monoatomic ion transmembrane transport"/>
    <property type="evidence" value="ECO:0007669"/>
    <property type="project" value="UniProtKB-KW"/>
</dbReference>
<dbReference type="InterPro" id="IPR011333">
    <property type="entry name" value="SKP1/BTB/POZ_sf"/>
</dbReference>
<proteinExistence type="predicted"/>
<dbReference type="Proteomes" id="UP000221165">
    <property type="component" value="Unassembled WGS sequence"/>
</dbReference>
<feature type="domain" description="BTB" evidence="2">
    <location>
        <begin position="97"/>
        <end position="238"/>
    </location>
</feature>
<feature type="compositionally biased region" description="Basic and acidic residues" evidence="1">
    <location>
        <begin position="146"/>
        <end position="156"/>
    </location>
</feature>
<gene>
    <name evidence="3" type="ORF">CSUI_006051</name>
</gene>
<feature type="compositionally biased region" description="Low complexity" evidence="1">
    <location>
        <begin position="73"/>
        <end position="87"/>
    </location>
</feature>
<dbReference type="VEuPathDB" id="ToxoDB:CSUI_006051"/>
<feature type="compositionally biased region" description="Basic and acidic residues" evidence="1">
    <location>
        <begin position="88"/>
        <end position="98"/>
    </location>
</feature>
<dbReference type="OrthoDB" id="2414723at2759"/>
<dbReference type="SUPFAM" id="SSF54695">
    <property type="entry name" value="POZ domain"/>
    <property type="match status" value="1"/>
</dbReference>
<feature type="region of interest" description="Disordered" evidence="1">
    <location>
        <begin position="402"/>
        <end position="533"/>
    </location>
</feature>
<evidence type="ECO:0000256" key="1">
    <source>
        <dbReference type="SAM" id="MobiDB-lite"/>
    </source>
</evidence>
<dbReference type="GO" id="GO:0051260">
    <property type="term" value="P:protein homooligomerization"/>
    <property type="evidence" value="ECO:0007669"/>
    <property type="project" value="InterPro"/>
</dbReference>
<dbReference type="InterPro" id="IPR003131">
    <property type="entry name" value="T1-type_BTB"/>
</dbReference>
<feature type="compositionally biased region" description="Low complexity" evidence="1">
    <location>
        <begin position="406"/>
        <end position="428"/>
    </location>
</feature>
<dbReference type="AlphaFoldDB" id="A0A2C6KVF9"/>
<organism evidence="3 4">
    <name type="scientific">Cystoisospora suis</name>
    <dbReference type="NCBI Taxonomy" id="483139"/>
    <lineage>
        <taxon>Eukaryota</taxon>
        <taxon>Sar</taxon>
        <taxon>Alveolata</taxon>
        <taxon>Apicomplexa</taxon>
        <taxon>Conoidasida</taxon>
        <taxon>Coccidia</taxon>
        <taxon>Eucoccidiorida</taxon>
        <taxon>Eimeriorina</taxon>
        <taxon>Sarcocystidae</taxon>
        <taxon>Cystoisospora</taxon>
    </lineage>
</organism>
<keyword evidence="4" id="KW-1185">Reference proteome</keyword>
<feature type="region of interest" description="Disordered" evidence="1">
    <location>
        <begin position="133"/>
        <end position="156"/>
    </location>
</feature>
<dbReference type="PANTHER" id="PTHR11145:SF8">
    <property type="entry name" value="RE57120P"/>
    <property type="match status" value="1"/>
</dbReference>
<feature type="region of interest" description="Disordered" evidence="1">
    <location>
        <begin position="1"/>
        <end position="98"/>
    </location>
</feature>
<dbReference type="Gene3D" id="3.30.710.10">
    <property type="entry name" value="Potassium Channel Kv1.1, Chain A"/>
    <property type="match status" value="1"/>
</dbReference>
<evidence type="ECO:0000313" key="4">
    <source>
        <dbReference type="Proteomes" id="UP000221165"/>
    </source>
</evidence>
<feature type="compositionally biased region" description="Low complexity" evidence="1">
    <location>
        <begin position="436"/>
        <end position="457"/>
    </location>
</feature>
<evidence type="ECO:0000313" key="3">
    <source>
        <dbReference type="EMBL" id="PHJ20122.1"/>
    </source>
</evidence>
<keyword evidence="3" id="KW-0406">Ion transport</keyword>
<dbReference type="EMBL" id="MIGC01003019">
    <property type="protein sequence ID" value="PHJ20122.1"/>
    <property type="molecule type" value="Genomic_DNA"/>
</dbReference>
<protein>
    <submittedName>
        <fullName evidence="3">K+ channel tetramerization domain-containing protein</fullName>
    </submittedName>
</protein>
<dbReference type="GeneID" id="94429427"/>
<sequence>MLDSTGRDLLSPSPGTLASHSKSVNEIQEMSSEEKKLSYHPHASSPPLTLPLRSASPSPLPSLPLSQSKRTTHQSTQTSPSLSSSSTREVRSRTEDHRISLNVGGKVYETTTETLLSVRGSYFTALLSSLWSDSTEEEEEEEDDRQNEVAEEVHEPHWDVHAQERRRTIRRKRREKGRKEIFVDRNGERFSYILDYLRDGVLVCPLEKSLLQGLLLEAKFFGLPSMVSDIQTSLDFLQRQQACRAIQYASERLQAAAMHATTMSSSSSSSDYLFLPPSPVLPDPTTGGRCMTSSVQSTFPAYTRRIPGGGTGVSSNGCLVNPSPYRPPHFLSSSSSSCIGTACSSSSSLLSSPLVSSSAPCPTDHMHHATPAYTREEGHPLSSSYIRGENPLGLQVRRVDRGLGLHSPDSSPCASSSLSPSSSSSYHPSHGHHSHLACSSSSSSSSSSRGSSQAGRSRSGGGGGPAHQSQPVPYHAPSDTSDVGSTRHTKGEGRNLDRGSNSTRNYQQEDSLDFDTDDGYRRSLINDDPEPPKPLMLDLLTSADAQLRFGEKVFRTDADF</sequence>
<dbReference type="InterPro" id="IPR045068">
    <property type="entry name" value="BACURD1-3"/>
</dbReference>
<dbReference type="CDD" id="cd18316">
    <property type="entry name" value="BTB_POZ_KCTD-like"/>
    <property type="match status" value="1"/>
</dbReference>
<feature type="compositionally biased region" description="Polar residues" evidence="1">
    <location>
        <begin position="498"/>
        <end position="509"/>
    </location>
</feature>